<dbReference type="Pfam" id="PF08568">
    <property type="entry name" value="Kinetochor_Ybp2"/>
    <property type="match status" value="1"/>
</dbReference>
<dbReference type="RefSeq" id="XP_025376605.1">
    <property type="nucleotide sequence ID" value="XM_025522122.1"/>
</dbReference>
<feature type="compositionally biased region" description="Low complexity" evidence="5">
    <location>
        <begin position="675"/>
        <end position="700"/>
    </location>
</feature>
<evidence type="ECO:0000256" key="1">
    <source>
        <dbReference type="ARBA" id="ARBA00022741"/>
    </source>
</evidence>
<dbReference type="GO" id="GO:0005524">
    <property type="term" value="F:ATP binding"/>
    <property type="evidence" value="ECO:0007669"/>
    <property type="project" value="UniProtKB-UniRule"/>
</dbReference>
<feature type="compositionally biased region" description="Low complexity" evidence="5">
    <location>
        <begin position="432"/>
        <end position="442"/>
    </location>
</feature>
<dbReference type="Proteomes" id="UP000245768">
    <property type="component" value="Unassembled WGS sequence"/>
</dbReference>
<evidence type="ECO:0000259" key="6">
    <source>
        <dbReference type="PROSITE" id="PS50011"/>
    </source>
</evidence>
<feature type="compositionally biased region" description="Low complexity" evidence="5">
    <location>
        <begin position="504"/>
        <end position="517"/>
    </location>
</feature>
<dbReference type="InterPro" id="IPR017441">
    <property type="entry name" value="Protein_kinase_ATP_BS"/>
</dbReference>
<feature type="region of interest" description="Disordered" evidence="5">
    <location>
        <begin position="424"/>
        <end position="457"/>
    </location>
</feature>
<reference evidence="7" key="1">
    <citation type="journal article" date="2018" name="Mol. Biol. Evol.">
        <title>Broad Genomic Sampling Reveals a Smut Pathogenic Ancestry of the Fungal Clade Ustilaginomycotina.</title>
        <authorList>
            <person name="Kijpornyongpan T."/>
            <person name="Mondo S.J."/>
            <person name="Barry K."/>
            <person name="Sandor L."/>
            <person name="Lee J."/>
            <person name="Lipzen A."/>
            <person name="Pangilinan J."/>
            <person name="LaButti K."/>
            <person name="Hainaut M."/>
            <person name="Henrissat B."/>
            <person name="Grigoriev I.V."/>
            <person name="Spatafora J.W."/>
            <person name="Aime M.C."/>
        </authorList>
    </citation>
    <scope>NUCLEOTIDE SEQUENCE [LARGE SCALE GENOMIC DNA]</scope>
    <source>
        <strain evidence="7">MCA 4198</strain>
    </source>
</reference>
<feature type="compositionally biased region" description="Polar residues" evidence="5">
    <location>
        <begin position="643"/>
        <end position="655"/>
    </location>
</feature>
<dbReference type="GeneID" id="37044038"/>
<feature type="compositionally biased region" description="Low complexity" evidence="5">
    <location>
        <begin position="805"/>
        <end position="818"/>
    </location>
</feature>
<dbReference type="InterPro" id="IPR000719">
    <property type="entry name" value="Prot_kinase_dom"/>
</dbReference>
<dbReference type="SUPFAM" id="SSF56112">
    <property type="entry name" value="Protein kinase-like (PK-like)"/>
    <property type="match status" value="1"/>
</dbReference>
<keyword evidence="4" id="KW-0175">Coiled coil</keyword>
<dbReference type="PROSITE" id="PS00107">
    <property type="entry name" value="PROTEIN_KINASE_ATP"/>
    <property type="match status" value="1"/>
</dbReference>
<feature type="region of interest" description="Disordered" evidence="5">
    <location>
        <begin position="600"/>
        <end position="655"/>
    </location>
</feature>
<feature type="compositionally biased region" description="Low complexity" evidence="5">
    <location>
        <begin position="904"/>
        <end position="922"/>
    </location>
</feature>
<evidence type="ECO:0000313" key="7">
    <source>
        <dbReference type="EMBL" id="PWN89407.1"/>
    </source>
</evidence>
<evidence type="ECO:0000256" key="3">
    <source>
        <dbReference type="PROSITE-ProRule" id="PRU10141"/>
    </source>
</evidence>
<feature type="compositionally biased region" description="Basic and acidic residues" evidence="5">
    <location>
        <begin position="1"/>
        <end position="12"/>
    </location>
</feature>
<feature type="region of interest" description="Disordered" evidence="5">
    <location>
        <begin position="501"/>
        <end position="520"/>
    </location>
</feature>
<feature type="region of interest" description="Disordered" evidence="5">
    <location>
        <begin position="673"/>
        <end position="782"/>
    </location>
</feature>
<dbReference type="InterPro" id="IPR045269">
    <property type="entry name" value="Atg1-like"/>
</dbReference>
<dbReference type="PANTHER" id="PTHR24348:SF68">
    <property type="entry name" value="SERINE_THREONINE-PROTEIN KINASE ATG1C"/>
    <property type="match status" value="1"/>
</dbReference>
<feature type="region of interest" description="Disordered" evidence="5">
    <location>
        <begin position="953"/>
        <end position="973"/>
    </location>
</feature>
<dbReference type="GO" id="GO:0004674">
    <property type="term" value="F:protein serine/threonine kinase activity"/>
    <property type="evidence" value="ECO:0007669"/>
    <property type="project" value="InterPro"/>
</dbReference>
<dbReference type="InterPro" id="IPR008271">
    <property type="entry name" value="Ser/Thr_kinase_AS"/>
</dbReference>
<protein>
    <recommendedName>
        <fullName evidence="6">Protein kinase domain-containing protein</fullName>
    </recommendedName>
</protein>
<proteinExistence type="predicted"/>
<dbReference type="PROSITE" id="PS50011">
    <property type="entry name" value="PROTEIN_KINASE_DOM"/>
    <property type="match status" value="1"/>
</dbReference>
<feature type="region of interest" description="Disordered" evidence="5">
    <location>
        <begin position="538"/>
        <end position="562"/>
    </location>
</feature>
<feature type="region of interest" description="Disordered" evidence="5">
    <location>
        <begin position="1"/>
        <end position="71"/>
    </location>
</feature>
<feature type="compositionally biased region" description="Polar residues" evidence="5">
    <location>
        <begin position="752"/>
        <end position="763"/>
    </location>
</feature>
<feature type="compositionally biased region" description="Basic and acidic residues" evidence="5">
    <location>
        <begin position="710"/>
        <end position="731"/>
    </location>
</feature>
<dbReference type="GO" id="GO:0010506">
    <property type="term" value="P:regulation of autophagy"/>
    <property type="evidence" value="ECO:0007669"/>
    <property type="project" value="InterPro"/>
</dbReference>
<feature type="coiled-coil region" evidence="4">
    <location>
        <begin position="996"/>
        <end position="1035"/>
    </location>
</feature>
<feature type="compositionally biased region" description="Basic and acidic residues" evidence="5">
    <location>
        <begin position="43"/>
        <end position="64"/>
    </location>
</feature>
<dbReference type="SMART" id="SM00220">
    <property type="entry name" value="S_TKc"/>
    <property type="match status" value="1"/>
</dbReference>
<feature type="compositionally biased region" description="Low complexity" evidence="5">
    <location>
        <begin position="13"/>
        <end position="37"/>
    </location>
</feature>
<accession>A0A316YJ10</accession>
<feature type="region of interest" description="Disordered" evidence="5">
    <location>
        <begin position="800"/>
        <end position="836"/>
    </location>
</feature>
<keyword evidence="1 3" id="KW-0547">Nucleotide-binding</keyword>
<dbReference type="InterPro" id="IPR013877">
    <property type="entry name" value="YAP-bd/ALF4/Glomulin"/>
</dbReference>
<dbReference type="InterPro" id="IPR011009">
    <property type="entry name" value="Kinase-like_dom_sf"/>
</dbReference>
<name>A0A316YJ10_9BASI</name>
<dbReference type="PROSITE" id="PS00108">
    <property type="entry name" value="PROTEIN_KINASE_ST"/>
    <property type="match status" value="1"/>
</dbReference>
<dbReference type="Gene3D" id="1.10.510.10">
    <property type="entry name" value="Transferase(Phosphotransferase) domain 1"/>
    <property type="match status" value="1"/>
</dbReference>
<organism evidence="7 8">
    <name type="scientific">Acaromyces ingoldii</name>
    <dbReference type="NCBI Taxonomy" id="215250"/>
    <lineage>
        <taxon>Eukaryota</taxon>
        <taxon>Fungi</taxon>
        <taxon>Dikarya</taxon>
        <taxon>Basidiomycota</taxon>
        <taxon>Ustilaginomycotina</taxon>
        <taxon>Exobasidiomycetes</taxon>
        <taxon>Exobasidiales</taxon>
        <taxon>Cryptobasidiaceae</taxon>
        <taxon>Acaromyces</taxon>
    </lineage>
</organism>
<evidence type="ECO:0000256" key="4">
    <source>
        <dbReference type="SAM" id="Coils"/>
    </source>
</evidence>
<keyword evidence="2 3" id="KW-0067">ATP-binding</keyword>
<dbReference type="EMBL" id="KZ819637">
    <property type="protein sequence ID" value="PWN89407.1"/>
    <property type="molecule type" value="Genomic_DNA"/>
</dbReference>
<feature type="domain" description="Protein kinase" evidence="6">
    <location>
        <begin position="118"/>
        <end position="386"/>
    </location>
</feature>
<dbReference type="PANTHER" id="PTHR24348">
    <property type="entry name" value="SERINE/THREONINE-PROTEIN KINASE UNC-51-RELATED"/>
    <property type="match status" value="1"/>
</dbReference>
<feature type="binding site" evidence="3">
    <location>
        <position position="145"/>
    </location>
    <ligand>
        <name>ATP</name>
        <dbReference type="ChEBI" id="CHEBI:30616"/>
    </ligand>
</feature>
<keyword evidence="8" id="KW-1185">Reference proteome</keyword>
<feature type="region of interest" description="Disordered" evidence="5">
    <location>
        <begin position="887"/>
        <end position="923"/>
    </location>
</feature>
<dbReference type="STRING" id="215250.A0A316YJ10"/>
<dbReference type="OrthoDB" id="5396786at2759"/>
<sequence length="1606" mass="173782">MEGRSMKRDVSRRSSQSRSRNGGQQQQQQQRPTQQKQPPVPSPEHERAREAAKQAEREHWERTRGAGSSVMKLLDAGETSKDPSDILPKLEDIQGKVYEPSDVPSADVLLSKGICDYTLLPKILGRGKFSTVFMASRAGELSAIKHTALFPHHHLIATRLLREPTLLAELPPHPNLVTVKETIRTPGHFYLVEEYLDGYVTLEALLPMLDDHQPPVLPIWAAEKILNQLLSAVHAIHVPLQICHRDIKPENILVHPTTMQLKLLDFGLATHFSKSEPKLTTCCGSPAFHCPEIVKALASAPGQVTYMGPEVDAWTCGVTMLRCLTGARFPLGASHSSLRAMAIRTQRAVAAIQDAPMRERVAALLDMDGPKRMRKFNELVQEQERVLGEPERGTKHFKSTTFIPVEPTHTMKLPLLAPHLADHVLAAPTPGPGASRRSTPASSRPPSPLTNSPPILSGADLPAAHTIIALNPTLQPPERVLSFVKYCLRCAGILYHSWPDVPQPTSSPSTSSGSSSSAVAPLSVQHHAAFAEAIVRTMGEGPTPPVTPLFPSMSGGTGPERQDGWAHVQVFQCVVELVEEPPKTEEKPLSLVQSIMAAFGRRTESPRQQQHQQQQHPTYKRSSSTPAKPRPDGPAQAPGTPAGNATPTSSSTSKDGVTRCLTFYLIARFPKVAATSTRPPHSRTSSSVGRRSRASSMASTPLLNGGATFDDDRLYATDDESRKGDKSRRVTADSGSVKDAPLAQLSSAAASGKTSRSRQNTNEGKPLELSAQGGNGSGLAIDTSPERLLRSSSHQQLTSFPALYPATPARSPSASRPASRTRKRSHRGSGSSRRGARVVFEISDERAVEKVRSALAVGGQVDSTEHEDYFSLGYHHAARQSLGLTSFDPEAGGTSPVAEEVDTPRQSRSTSVTTVESNNSTPKVAHHLSLHLDHGSEDDTHRGRQRHMAAARLARMSPTRRHATFSPSNMRHPSQLSVVAVKEEESPTPNVIDAAVDSLNEAMEKQEDEGKEARIESLMRDIVKLLEELRAKETTALEDFVSPRSFSLFGALSPVLGVQGKETGGGSRALALQALELIARSASPRELFLASQERLEVVASEEEEEEGSTLMSRACEVAGLMRILSIVIPRIKTNKFANFTGPLALTVAKSVRRSLSILDKGGDGSKDVVTQLARMLCDLVVAVRDWESRGGSGAKEASSDVVYLFFSSLVPLISHLYTLEGCPSLAELHFRHSQPRYAFERPGGGGESASSQTARNPAWQLVSETVDTLKLDLYTLAFARNGPLGTEETARTANINIGAFVLLVSFEAQKRREGEKTFDKDGEGAAVAKLRQSLALIIACLGAGPPATTSSTGMDGNALKGSGQLADAALTWVMWCVEGLAEGTKLDGELAIVLVQTLSSHAALCPSPVARLVAMRVLTRLLIQHTDDGLAVELLRDLVVESPFPQLRTASLGLAREFIDAKLSQGTVEPCQRFLTDVAPTISALPESLPFPLASASASAMQQGDKGNLQAARSFLDDHGAWLTECCGLVYFCVVKDRHRSKDNEGERPLLLDADENLLQLARSGLVEPIQRWLDAWTVEGTGKRPDEVEPQMSVLQVTLERLASL</sequence>
<evidence type="ECO:0000256" key="2">
    <source>
        <dbReference type="ARBA" id="ARBA00022840"/>
    </source>
</evidence>
<evidence type="ECO:0000256" key="5">
    <source>
        <dbReference type="SAM" id="MobiDB-lite"/>
    </source>
</evidence>
<gene>
    <name evidence="7" type="ORF">FA10DRAFT_267975</name>
</gene>
<dbReference type="GO" id="GO:0005737">
    <property type="term" value="C:cytoplasm"/>
    <property type="evidence" value="ECO:0007669"/>
    <property type="project" value="TreeGrafter"/>
</dbReference>
<dbReference type="Pfam" id="PF00069">
    <property type="entry name" value="Pkinase"/>
    <property type="match status" value="1"/>
</dbReference>
<dbReference type="InParanoid" id="A0A316YJ10"/>
<evidence type="ECO:0000313" key="8">
    <source>
        <dbReference type="Proteomes" id="UP000245768"/>
    </source>
</evidence>